<accession>A0ABS5W6A1</accession>
<feature type="region of interest" description="Disordered" evidence="1">
    <location>
        <begin position="36"/>
        <end position="58"/>
    </location>
</feature>
<dbReference type="Proteomes" id="UP000811255">
    <property type="component" value="Unassembled WGS sequence"/>
</dbReference>
<organism evidence="3 4">
    <name type="scientific">Croceibacterium selenioxidans</name>
    <dbReference type="NCBI Taxonomy" id="2838833"/>
    <lineage>
        <taxon>Bacteria</taxon>
        <taxon>Pseudomonadati</taxon>
        <taxon>Pseudomonadota</taxon>
        <taxon>Alphaproteobacteria</taxon>
        <taxon>Sphingomonadales</taxon>
        <taxon>Erythrobacteraceae</taxon>
        <taxon>Croceibacterium</taxon>
    </lineage>
</organism>
<dbReference type="InterPro" id="IPR018649">
    <property type="entry name" value="SHOCT"/>
</dbReference>
<protein>
    <submittedName>
        <fullName evidence="3">SHOCT domain-containing protein</fullName>
    </submittedName>
</protein>
<evidence type="ECO:0000313" key="3">
    <source>
        <dbReference type="EMBL" id="MBT2134872.1"/>
    </source>
</evidence>
<comment type="caution">
    <text evidence="3">The sequence shown here is derived from an EMBL/GenBank/DDBJ whole genome shotgun (WGS) entry which is preliminary data.</text>
</comment>
<proteinExistence type="predicted"/>
<evidence type="ECO:0000313" key="4">
    <source>
        <dbReference type="Proteomes" id="UP000811255"/>
    </source>
</evidence>
<reference evidence="3 4" key="1">
    <citation type="submission" date="2021-05" db="EMBL/GenBank/DDBJ databases">
        <title>Croceibacterium sp. LX-88 genome sequence.</title>
        <authorList>
            <person name="Luo X."/>
        </authorList>
    </citation>
    <scope>NUCLEOTIDE SEQUENCE [LARGE SCALE GENOMIC DNA]</scope>
    <source>
        <strain evidence="3 4">LX-88</strain>
    </source>
</reference>
<dbReference type="EMBL" id="JAHFVK010000002">
    <property type="protein sequence ID" value="MBT2134872.1"/>
    <property type="molecule type" value="Genomic_DNA"/>
</dbReference>
<name>A0ABS5W6A1_9SPHN</name>
<sequence>MVRRRSGPSLLGRAAGTAARTAVIAGTATAVSNKVAARQGHTATSAPPAAPAAPAGLSSEAMDQLTKLAELHASGILTDEEFATQKARILG</sequence>
<evidence type="ECO:0000259" key="2">
    <source>
        <dbReference type="Pfam" id="PF09851"/>
    </source>
</evidence>
<evidence type="ECO:0000256" key="1">
    <source>
        <dbReference type="SAM" id="MobiDB-lite"/>
    </source>
</evidence>
<keyword evidence="4" id="KW-1185">Reference proteome</keyword>
<dbReference type="RefSeq" id="WP_214536483.1">
    <property type="nucleotide sequence ID" value="NZ_JAHFVK010000002.1"/>
</dbReference>
<gene>
    <name evidence="3" type="ORF">KK137_11055</name>
</gene>
<feature type="domain" description="SHOCT" evidence="2">
    <location>
        <begin position="63"/>
        <end position="90"/>
    </location>
</feature>
<dbReference type="Pfam" id="PF09851">
    <property type="entry name" value="SHOCT"/>
    <property type="match status" value="1"/>
</dbReference>